<keyword evidence="2" id="KW-1185">Reference proteome</keyword>
<accession>A0ABY5ZD47</accession>
<organism evidence="1 2">
    <name type="scientific">Dactylosporangium roseum</name>
    <dbReference type="NCBI Taxonomy" id="47989"/>
    <lineage>
        <taxon>Bacteria</taxon>
        <taxon>Bacillati</taxon>
        <taxon>Actinomycetota</taxon>
        <taxon>Actinomycetes</taxon>
        <taxon>Micromonosporales</taxon>
        <taxon>Micromonosporaceae</taxon>
        <taxon>Dactylosporangium</taxon>
    </lineage>
</organism>
<gene>
    <name evidence="1" type="ORF">Drose_18780</name>
</gene>
<reference evidence="1" key="1">
    <citation type="submission" date="2021-04" db="EMBL/GenBank/DDBJ databases">
        <title>Biosynthetic gene clusters of Dactylosporangioum roseum.</title>
        <authorList>
            <person name="Hartkoorn R.C."/>
            <person name="Beaudoing E."/>
            <person name="Hot D."/>
            <person name="Moureu S."/>
        </authorList>
    </citation>
    <scope>NUCLEOTIDE SEQUENCE</scope>
    <source>
        <strain evidence="1">NRRL B-16295</strain>
    </source>
</reference>
<proteinExistence type="predicted"/>
<dbReference type="EMBL" id="CP073721">
    <property type="protein sequence ID" value="UWZ40060.1"/>
    <property type="molecule type" value="Genomic_DNA"/>
</dbReference>
<sequence length="125" mass="13574">MVVVATTGLHGAREAIGQAVWSRSGLTVERADGDAVLVRADDRGDTDPSARAGFRPDRRVAGMPAQWRTENPKGLWLLTGSAPFNLFIGGVDVNHADWLDADEAVWFAEHIQASRDLNDPASRPR</sequence>
<evidence type="ECO:0000313" key="2">
    <source>
        <dbReference type="Proteomes" id="UP001058271"/>
    </source>
</evidence>
<dbReference type="Proteomes" id="UP001058271">
    <property type="component" value="Chromosome"/>
</dbReference>
<dbReference type="RefSeq" id="WP_260729505.1">
    <property type="nucleotide sequence ID" value="NZ_BAAABS010000066.1"/>
</dbReference>
<name>A0ABY5ZD47_9ACTN</name>
<evidence type="ECO:0000313" key="1">
    <source>
        <dbReference type="EMBL" id="UWZ40060.1"/>
    </source>
</evidence>
<protein>
    <submittedName>
        <fullName evidence="1">Uncharacterized protein</fullName>
    </submittedName>
</protein>